<dbReference type="KEGG" id="lfp:Y981_02750"/>
<dbReference type="Proteomes" id="UP000027059">
    <property type="component" value="Chromosome"/>
</dbReference>
<dbReference type="RefSeq" id="WP_038504628.1">
    <property type="nucleotide sequence ID" value="NZ_CP007243.1"/>
</dbReference>
<dbReference type="AlphaFoldDB" id="A0A059XSB3"/>
<protein>
    <submittedName>
        <fullName evidence="1">Uncharacterized protein</fullName>
    </submittedName>
</protein>
<proteinExistence type="predicted"/>
<sequence>MTNIIRKTHDIFSQRILAPLFQLILGIVLGLTGSFSVPCYAGGLDDEKQGTSIKSGKLFGGIVVHLQKLASSGDVRILIDLTPLSANGAPVCQKPSGKMVSVLTGRGFDHHREHSAFVVIPDPSDPLPRNLTVGDCLTVDGNDVDRVSRTTPQSEDSIQIVPSLVKKDRGVQVVRAFFLKLWPETPSPSQEAHTGNLLPKVMPSFFPAAKHQKA</sequence>
<gene>
    <name evidence="1" type="ORF">Y981_02750</name>
</gene>
<reference evidence="2" key="1">
    <citation type="submission" date="2014-02" db="EMBL/GenBank/DDBJ databases">
        <title>Complete genome sequence and comparative genomic analysis of the nitrogen-fixing bacterium Leptospirillum ferriphilum YSK.</title>
        <authorList>
            <person name="Guo X."/>
            <person name="Yin H."/>
            <person name="Liang Y."/>
            <person name="Hu Q."/>
            <person name="Ma L."/>
            <person name="Xiao Y."/>
            <person name="Zhang X."/>
            <person name="Qiu G."/>
            <person name="Liu X."/>
        </authorList>
    </citation>
    <scope>NUCLEOTIDE SEQUENCE [LARGE SCALE GENOMIC DNA]</scope>
    <source>
        <strain evidence="2">YSK</strain>
    </source>
</reference>
<evidence type="ECO:0000313" key="1">
    <source>
        <dbReference type="EMBL" id="AIA31504.1"/>
    </source>
</evidence>
<organism evidence="1 2">
    <name type="scientific">Leptospirillum ferriphilum YSK</name>
    <dbReference type="NCBI Taxonomy" id="1441628"/>
    <lineage>
        <taxon>Bacteria</taxon>
        <taxon>Pseudomonadati</taxon>
        <taxon>Nitrospirota</taxon>
        <taxon>Nitrospiria</taxon>
        <taxon>Nitrospirales</taxon>
        <taxon>Nitrospiraceae</taxon>
        <taxon>Leptospirillum</taxon>
    </lineage>
</organism>
<evidence type="ECO:0000313" key="2">
    <source>
        <dbReference type="Proteomes" id="UP000027059"/>
    </source>
</evidence>
<name>A0A059XSB3_9BACT</name>
<keyword evidence="2" id="KW-1185">Reference proteome</keyword>
<reference evidence="1 2" key="2">
    <citation type="journal article" date="2015" name="Biomed. Res. Int.">
        <title>Effects of Arsenite Resistance on the Growth and Functional Gene Expression of Leptospirillum ferriphilum and Acidithiobacillus thiooxidans in Pure Culture and Coculture.</title>
        <authorList>
            <person name="Jiang H."/>
            <person name="Liang Y."/>
            <person name="Yin H."/>
            <person name="Xiao Y."/>
            <person name="Guo X."/>
            <person name="Xu Y."/>
            <person name="Hu Q."/>
            <person name="Liu H."/>
            <person name="Liu X."/>
        </authorList>
    </citation>
    <scope>NUCLEOTIDE SEQUENCE [LARGE SCALE GENOMIC DNA]</scope>
    <source>
        <strain evidence="1 2">YSK</strain>
    </source>
</reference>
<dbReference type="EMBL" id="CP007243">
    <property type="protein sequence ID" value="AIA31504.1"/>
    <property type="molecule type" value="Genomic_DNA"/>
</dbReference>
<dbReference type="HOGENOM" id="CLU_105831_0_0_0"/>
<dbReference type="OrthoDB" id="9911588at2"/>
<accession>A0A059XSB3</accession>